<protein>
    <submittedName>
        <fullName evidence="1">Uncharacterized protein</fullName>
    </submittedName>
</protein>
<sequence length="268" mass="30057">MVLKLQLWSHSNFSLISALASNFKTLEAPCSYATFAFQLQNVYPMLLSPSKSTNACWAFGAIGAVEGIYFIKSKPKTLLAFSEQELIDCCVCDTKRGTSQGGQPSAAFEYIKRNGISLEEDYPYMNAKMICRRNKLTRRHVVYIDDYKRVDVESKNPDDMLNEMLKAVKRQPILAKLCIPAEDVENFKGYKGRDGVYKGFSTKVISDKKPAAHGMLIVGYGQSSDGVPYWILKNSWGTDWGIDGYMYFLRSSGKGLYGINTCALYPTI</sequence>
<gene>
    <name evidence="1" type="ORF">MILVUS5_LOCUS12848</name>
</gene>
<proteinExistence type="predicted"/>
<organism evidence="1 2">
    <name type="scientific">Trifolium pratense</name>
    <name type="common">Red clover</name>
    <dbReference type="NCBI Taxonomy" id="57577"/>
    <lineage>
        <taxon>Eukaryota</taxon>
        <taxon>Viridiplantae</taxon>
        <taxon>Streptophyta</taxon>
        <taxon>Embryophyta</taxon>
        <taxon>Tracheophyta</taxon>
        <taxon>Spermatophyta</taxon>
        <taxon>Magnoliopsida</taxon>
        <taxon>eudicotyledons</taxon>
        <taxon>Gunneridae</taxon>
        <taxon>Pentapetalae</taxon>
        <taxon>rosids</taxon>
        <taxon>fabids</taxon>
        <taxon>Fabales</taxon>
        <taxon>Fabaceae</taxon>
        <taxon>Papilionoideae</taxon>
        <taxon>50 kb inversion clade</taxon>
        <taxon>NPAAA clade</taxon>
        <taxon>Hologalegina</taxon>
        <taxon>IRL clade</taxon>
        <taxon>Trifolieae</taxon>
        <taxon>Trifolium</taxon>
    </lineage>
</organism>
<comment type="caution">
    <text evidence="1">The sequence shown here is derived from an EMBL/GenBank/DDBJ whole genome shotgun (WGS) entry which is preliminary data.</text>
</comment>
<accession>A0ACB0JI48</accession>
<name>A0ACB0JI48_TRIPR</name>
<dbReference type="Proteomes" id="UP001177021">
    <property type="component" value="Unassembled WGS sequence"/>
</dbReference>
<dbReference type="EMBL" id="CASHSV030000034">
    <property type="protein sequence ID" value="CAJ2643663.1"/>
    <property type="molecule type" value="Genomic_DNA"/>
</dbReference>
<evidence type="ECO:0000313" key="2">
    <source>
        <dbReference type="Proteomes" id="UP001177021"/>
    </source>
</evidence>
<evidence type="ECO:0000313" key="1">
    <source>
        <dbReference type="EMBL" id="CAJ2643663.1"/>
    </source>
</evidence>
<keyword evidence="2" id="KW-1185">Reference proteome</keyword>
<reference evidence="1" key="1">
    <citation type="submission" date="2023-10" db="EMBL/GenBank/DDBJ databases">
        <authorList>
            <person name="Rodriguez Cubillos JULIANA M."/>
            <person name="De Vega J."/>
        </authorList>
    </citation>
    <scope>NUCLEOTIDE SEQUENCE</scope>
</reference>